<keyword evidence="2" id="KW-1185">Reference proteome</keyword>
<protein>
    <submittedName>
        <fullName evidence="1">Unnamed protein product</fullName>
    </submittedName>
</protein>
<sequence>MRLDVELVSCRKDNIGIETHGSEKAIQARCKEFAKSRGFQLKVAGFSSKHGGGNAKYVCKKLNGQQFFDKEAD</sequence>
<evidence type="ECO:0000313" key="2">
    <source>
        <dbReference type="Proteomes" id="UP001165083"/>
    </source>
</evidence>
<organism evidence="1 2">
    <name type="scientific">Phytophthora lilii</name>
    <dbReference type="NCBI Taxonomy" id="2077276"/>
    <lineage>
        <taxon>Eukaryota</taxon>
        <taxon>Sar</taxon>
        <taxon>Stramenopiles</taxon>
        <taxon>Oomycota</taxon>
        <taxon>Peronosporomycetes</taxon>
        <taxon>Peronosporales</taxon>
        <taxon>Peronosporaceae</taxon>
        <taxon>Phytophthora</taxon>
    </lineage>
</organism>
<proteinExistence type="predicted"/>
<evidence type="ECO:0000313" key="1">
    <source>
        <dbReference type="EMBL" id="GMF33483.1"/>
    </source>
</evidence>
<comment type="caution">
    <text evidence="1">The sequence shown here is derived from an EMBL/GenBank/DDBJ whole genome shotgun (WGS) entry which is preliminary data.</text>
</comment>
<dbReference type="EMBL" id="BSXW01001082">
    <property type="protein sequence ID" value="GMF33483.1"/>
    <property type="molecule type" value="Genomic_DNA"/>
</dbReference>
<gene>
    <name evidence="1" type="ORF">Plil01_001426200</name>
</gene>
<reference evidence="1" key="1">
    <citation type="submission" date="2023-04" db="EMBL/GenBank/DDBJ databases">
        <title>Phytophthora lilii NBRC 32176.</title>
        <authorList>
            <person name="Ichikawa N."/>
            <person name="Sato H."/>
            <person name="Tonouchi N."/>
        </authorList>
    </citation>
    <scope>NUCLEOTIDE SEQUENCE</scope>
    <source>
        <strain evidence="1">NBRC 32176</strain>
    </source>
</reference>
<accession>A0A9W6X832</accession>
<dbReference type="AlphaFoldDB" id="A0A9W6X832"/>
<dbReference type="Proteomes" id="UP001165083">
    <property type="component" value="Unassembled WGS sequence"/>
</dbReference>
<dbReference type="OrthoDB" id="119269at2759"/>
<name>A0A9W6X832_9STRA</name>